<dbReference type="SUPFAM" id="SSF52402">
    <property type="entry name" value="Adenine nucleotide alpha hydrolases-like"/>
    <property type="match status" value="1"/>
</dbReference>
<dbReference type="STRING" id="284040.UK15_35615"/>
<dbReference type="PRINTS" id="PR01438">
    <property type="entry name" value="UNVRSLSTRESS"/>
</dbReference>
<comment type="caution">
    <text evidence="3">The sequence shown here is derived from an EMBL/GenBank/DDBJ whole genome shotgun (WGS) entry which is preliminary data.</text>
</comment>
<evidence type="ECO:0000313" key="3">
    <source>
        <dbReference type="EMBL" id="KJK34538.1"/>
    </source>
</evidence>
<dbReference type="RefSeq" id="WP_031143940.1">
    <property type="nucleotide sequence ID" value="NZ_JYJH01000044.1"/>
</dbReference>
<dbReference type="InterPro" id="IPR006016">
    <property type="entry name" value="UspA"/>
</dbReference>
<organism evidence="3 4">
    <name type="scientific">Streptomyces variegatus</name>
    <dbReference type="NCBI Taxonomy" id="284040"/>
    <lineage>
        <taxon>Bacteria</taxon>
        <taxon>Bacillati</taxon>
        <taxon>Actinomycetota</taxon>
        <taxon>Actinomycetes</taxon>
        <taxon>Kitasatosporales</taxon>
        <taxon>Streptomycetaceae</taxon>
        <taxon>Streptomyces</taxon>
    </lineage>
</organism>
<gene>
    <name evidence="3" type="ORF">UK15_35615</name>
</gene>
<dbReference type="PATRIC" id="fig|284040.3.peg.6328"/>
<name>A0A0M2GCA4_9ACTN</name>
<sequence length="131" mass="13984">MTVLVGYLPTPEGNAAFTAALDEAARRREALVVLSSPRDGALVSTELPSPDDTETLQAQAQQAGVSMDLRTTPHRGELPDLLIETAEEINASVIVIGLRRRTAIGELFLGSTAQQILLGAERPVLAVKARR</sequence>
<dbReference type="Pfam" id="PF00582">
    <property type="entry name" value="Usp"/>
    <property type="match status" value="1"/>
</dbReference>
<dbReference type="CDD" id="cd00293">
    <property type="entry name" value="USP-like"/>
    <property type="match status" value="1"/>
</dbReference>
<evidence type="ECO:0000313" key="4">
    <source>
        <dbReference type="Proteomes" id="UP000034786"/>
    </source>
</evidence>
<dbReference type="InterPro" id="IPR014729">
    <property type="entry name" value="Rossmann-like_a/b/a_fold"/>
</dbReference>
<reference evidence="4" key="1">
    <citation type="submission" date="2015-02" db="EMBL/GenBank/DDBJ databases">
        <authorList>
            <person name="Ju K.-S."/>
            <person name="Doroghazi J.R."/>
            <person name="Metcalf W."/>
        </authorList>
    </citation>
    <scope>NUCLEOTIDE SEQUENCE [LARGE SCALE GENOMIC DNA]</scope>
    <source>
        <strain evidence="4">NRRL B-16380</strain>
    </source>
</reference>
<dbReference type="Proteomes" id="UP000034786">
    <property type="component" value="Unassembled WGS sequence"/>
</dbReference>
<dbReference type="AlphaFoldDB" id="A0A0M2GCA4"/>
<protein>
    <submittedName>
        <fullName evidence="3">Universal stress protein UspA</fullName>
    </submittedName>
</protein>
<accession>A0A0M2GCA4</accession>
<dbReference type="Gene3D" id="3.40.50.620">
    <property type="entry name" value="HUPs"/>
    <property type="match status" value="1"/>
</dbReference>
<evidence type="ECO:0000256" key="1">
    <source>
        <dbReference type="ARBA" id="ARBA00008791"/>
    </source>
</evidence>
<dbReference type="InterPro" id="IPR006015">
    <property type="entry name" value="Universal_stress_UspA"/>
</dbReference>
<proteinExistence type="inferred from homology"/>
<keyword evidence="4" id="KW-1185">Reference proteome</keyword>
<feature type="domain" description="UspA" evidence="2">
    <location>
        <begin position="2"/>
        <end position="128"/>
    </location>
</feature>
<dbReference type="EMBL" id="JYJH01000044">
    <property type="protein sequence ID" value="KJK34538.1"/>
    <property type="molecule type" value="Genomic_DNA"/>
</dbReference>
<evidence type="ECO:0000259" key="2">
    <source>
        <dbReference type="Pfam" id="PF00582"/>
    </source>
</evidence>
<comment type="similarity">
    <text evidence="1">Belongs to the universal stress protein A family.</text>
</comment>